<feature type="domain" description="RNA polymerase sigma-70 region 4" evidence="9">
    <location>
        <begin position="308"/>
        <end position="354"/>
    </location>
</feature>
<dbReference type="InterPro" id="IPR036388">
    <property type="entry name" value="WH-like_DNA-bd_sf"/>
</dbReference>
<reference evidence="10 11" key="1">
    <citation type="submission" date="2021-01" db="EMBL/GenBank/DDBJ databases">
        <title>Actinoplanes sp. nov. LDG1-06 isolated from lichen.</title>
        <authorList>
            <person name="Saeng-In P."/>
            <person name="Phongsopitanun W."/>
            <person name="Kanchanasin P."/>
            <person name="Yuki M."/>
            <person name="Kudo T."/>
            <person name="Ohkuma M."/>
            <person name="Tanasupawat S."/>
        </authorList>
    </citation>
    <scope>NUCLEOTIDE SEQUENCE [LARGE SCALE GENOMIC DNA]</scope>
    <source>
        <strain evidence="10 11">LDG1-06</strain>
    </source>
</reference>
<name>A0ABS2AG39_9ACTN</name>
<comment type="caution">
    <text evidence="10">The sequence shown here is derived from an EMBL/GenBank/DDBJ whole genome shotgun (WGS) entry which is preliminary data.</text>
</comment>
<comment type="similarity">
    <text evidence="1 6">Belongs to the sigma-70 factor family. ECF subfamily.</text>
</comment>
<dbReference type="InterPro" id="IPR039425">
    <property type="entry name" value="RNA_pol_sigma-70-like"/>
</dbReference>
<evidence type="ECO:0000256" key="7">
    <source>
        <dbReference type="SAM" id="MobiDB-lite"/>
    </source>
</evidence>
<keyword evidence="3 6" id="KW-0731">Sigma factor</keyword>
<dbReference type="SUPFAM" id="SSF88659">
    <property type="entry name" value="Sigma3 and sigma4 domains of RNA polymerase sigma factors"/>
    <property type="match status" value="1"/>
</dbReference>
<proteinExistence type="inferred from homology"/>
<evidence type="ECO:0000256" key="3">
    <source>
        <dbReference type="ARBA" id="ARBA00023082"/>
    </source>
</evidence>
<dbReference type="InterPro" id="IPR007627">
    <property type="entry name" value="RNA_pol_sigma70_r2"/>
</dbReference>
<keyword evidence="11" id="KW-1185">Reference proteome</keyword>
<dbReference type="Gene3D" id="1.10.1740.10">
    <property type="match status" value="1"/>
</dbReference>
<evidence type="ECO:0000256" key="4">
    <source>
        <dbReference type="ARBA" id="ARBA00023125"/>
    </source>
</evidence>
<feature type="compositionally biased region" description="Basic and acidic residues" evidence="7">
    <location>
        <begin position="1"/>
        <end position="13"/>
    </location>
</feature>
<dbReference type="InterPro" id="IPR007630">
    <property type="entry name" value="RNA_pol_sigma70_r4"/>
</dbReference>
<keyword evidence="5 6" id="KW-0804">Transcription</keyword>
<dbReference type="Gene3D" id="1.10.10.10">
    <property type="entry name" value="Winged helix-like DNA-binding domain superfamily/Winged helix DNA-binding domain"/>
    <property type="match status" value="1"/>
</dbReference>
<evidence type="ECO:0000313" key="10">
    <source>
        <dbReference type="EMBL" id="MBM2618808.1"/>
    </source>
</evidence>
<dbReference type="CDD" id="cd06171">
    <property type="entry name" value="Sigma70_r4"/>
    <property type="match status" value="1"/>
</dbReference>
<sequence length="364" mass="39493">MDLARPARPDHQQGRRGATGGRLGRRGRREHARVSGLGDHPGHPSIPDHLFHQGCPGRRVHPGQAFGAVEGVRDLSVPAEHRPGAEGPRLGAGEADDTVRAGGEQHVGNRGGHGGGLRFAATGQGGGGEHATGEGEERAACGHALVTPWIRDRFREPFRAGRCQCSVGAEVREPGLRRAIEIDDATAVSRARQGDREAYETLVARYTVPAHRAAVLLGAGDDADDVVQEALVKAYRQLSRYRGESGFRPWLLAIVANETRNLHRSRRRRDGLALRAAVATEPLPDEPDPADTVMAHERRQRLVDQLRLLGERDRDVLVCRFLLDLSEQETAAALGVPKGTVKSRTARALARLREQLRAEEVPGV</sequence>
<accession>A0ABS2AG39</accession>
<protein>
    <recommendedName>
        <fullName evidence="6">RNA polymerase sigma factor</fullName>
    </recommendedName>
</protein>
<dbReference type="Pfam" id="PF04545">
    <property type="entry name" value="Sigma70_r4"/>
    <property type="match status" value="1"/>
</dbReference>
<dbReference type="PROSITE" id="PS01063">
    <property type="entry name" value="SIGMA70_ECF"/>
    <property type="match status" value="1"/>
</dbReference>
<dbReference type="InterPro" id="IPR000838">
    <property type="entry name" value="RNA_pol_sigma70_ECF_CS"/>
</dbReference>
<dbReference type="InterPro" id="IPR013324">
    <property type="entry name" value="RNA_pol_sigma_r3/r4-like"/>
</dbReference>
<evidence type="ECO:0000256" key="1">
    <source>
        <dbReference type="ARBA" id="ARBA00010641"/>
    </source>
</evidence>
<evidence type="ECO:0000313" key="11">
    <source>
        <dbReference type="Proteomes" id="UP000632138"/>
    </source>
</evidence>
<dbReference type="PANTHER" id="PTHR43133:SF8">
    <property type="entry name" value="RNA POLYMERASE SIGMA FACTOR HI_1459-RELATED"/>
    <property type="match status" value="1"/>
</dbReference>
<evidence type="ECO:0000256" key="6">
    <source>
        <dbReference type="RuleBase" id="RU000716"/>
    </source>
</evidence>
<feature type="region of interest" description="Disordered" evidence="7">
    <location>
        <begin position="1"/>
        <end position="63"/>
    </location>
</feature>
<evidence type="ECO:0000256" key="2">
    <source>
        <dbReference type="ARBA" id="ARBA00023015"/>
    </source>
</evidence>
<evidence type="ECO:0000259" key="9">
    <source>
        <dbReference type="Pfam" id="PF04545"/>
    </source>
</evidence>
<gene>
    <name evidence="10" type="ORF">JIG36_24930</name>
</gene>
<keyword evidence="4 6" id="KW-0238">DNA-binding</keyword>
<dbReference type="Proteomes" id="UP000632138">
    <property type="component" value="Unassembled WGS sequence"/>
</dbReference>
<dbReference type="Pfam" id="PF04542">
    <property type="entry name" value="Sigma70_r2"/>
    <property type="match status" value="1"/>
</dbReference>
<evidence type="ECO:0000259" key="8">
    <source>
        <dbReference type="Pfam" id="PF04542"/>
    </source>
</evidence>
<dbReference type="NCBIfam" id="TIGR02937">
    <property type="entry name" value="sigma70-ECF"/>
    <property type="match status" value="1"/>
</dbReference>
<evidence type="ECO:0000256" key="5">
    <source>
        <dbReference type="ARBA" id="ARBA00023163"/>
    </source>
</evidence>
<dbReference type="InterPro" id="IPR013325">
    <property type="entry name" value="RNA_pol_sigma_r2"/>
</dbReference>
<organism evidence="10 11">
    <name type="scientific">Paractinoplanes ovalisporus</name>
    <dbReference type="NCBI Taxonomy" id="2810368"/>
    <lineage>
        <taxon>Bacteria</taxon>
        <taxon>Bacillati</taxon>
        <taxon>Actinomycetota</taxon>
        <taxon>Actinomycetes</taxon>
        <taxon>Micromonosporales</taxon>
        <taxon>Micromonosporaceae</taxon>
        <taxon>Paractinoplanes</taxon>
    </lineage>
</organism>
<feature type="domain" description="RNA polymerase sigma-70 region 2" evidence="8">
    <location>
        <begin position="216"/>
        <end position="269"/>
    </location>
</feature>
<dbReference type="InterPro" id="IPR014284">
    <property type="entry name" value="RNA_pol_sigma-70_dom"/>
</dbReference>
<dbReference type="SUPFAM" id="SSF88946">
    <property type="entry name" value="Sigma2 domain of RNA polymerase sigma factors"/>
    <property type="match status" value="1"/>
</dbReference>
<dbReference type="PANTHER" id="PTHR43133">
    <property type="entry name" value="RNA POLYMERASE ECF-TYPE SIGMA FACTO"/>
    <property type="match status" value="1"/>
</dbReference>
<dbReference type="EMBL" id="JAENHP010000008">
    <property type="protein sequence ID" value="MBM2618808.1"/>
    <property type="molecule type" value="Genomic_DNA"/>
</dbReference>
<keyword evidence="2 6" id="KW-0805">Transcription regulation</keyword>